<dbReference type="PROSITE" id="PS00518">
    <property type="entry name" value="ZF_RING_1"/>
    <property type="match status" value="1"/>
</dbReference>
<dbReference type="PANTHER" id="PTHR23327">
    <property type="entry name" value="RING FINGER PROTEIN 127"/>
    <property type="match status" value="1"/>
</dbReference>
<feature type="region of interest" description="Disordered" evidence="5">
    <location>
        <begin position="239"/>
        <end position="275"/>
    </location>
</feature>
<dbReference type="Pfam" id="PF00097">
    <property type="entry name" value="zf-C3HC4"/>
    <property type="match status" value="1"/>
</dbReference>
<sequence length="296" mass="32955">MSQQTFENQIPVPTNNACVYQNNTMEKTAGENSGLFVASRNNDGGSSGTGVVASPPSVATKIITNRKQLQRKRALARARSELLSVVRSSGATSLSVGGLMSNEEIDKCNNPNVLKRKLKLAARQVKKAKMQLVHKDLQLRQARASSTTAATAGTSAGTSGNDQSVATMLETELKCGICRQTYVDATITNCGHTFCRFCINESQWIRPYCPMCNRFVTNISRNYEVDSLLDRIMSKLPQEEKEAREREVLSRREDEEAYRSNRRGQENGEDETERRSLTRALILQFIEQLRTGLPPM</sequence>
<dbReference type="Gene3D" id="3.30.40.10">
    <property type="entry name" value="Zinc/RING finger domain, C3HC4 (zinc finger)"/>
    <property type="match status" value="1"/>
</dbReference>
<evidence type="ECO:0000256" key="5">
    <source>
        <dbReference type="SAM" id="MobiDB-lite"/>
    </source>
</evidence>
<keyword evidence="3" id="KW-0862">Zinc</keyword>
<dbReference type="GO" id="GO:0008270">
    <property type="term" value="F:zinc ion binding"/>
    <property type="evidence" value="ECO:0007669"/>
    <property type="project" value="UniProtKB-KW"/>
</dbReference>
<evidence type="ECO:0000259" key="6">
    <source>
        <dbReference type="PROSITE" id="PS50089"/>
    </source>
</evidence>
<dbReference type="AlphaFoldDB" id="A0A1D2ND15"/>
<dbReference type="SMART" id="SM00184">
    <property type="entry name" value="RING"/>
    <property type="match status" value="1"/>
</dbReference>
<keyword evidence="1" id="KW-0479">Metal-binding</keyword>
<comment type="caution">
    <text evidence="7">The sequence shown here is derived from an EMBL/GenBank/DDBJ whole genome shotgun (WGS) entry which is preliminary data.</text>
</comment>
<dbReference type="EMBL" id="LJIJ01000086">
    <property type="protein sequence ID" value="ODN03148.1"/>
    <property type="molecule type" value="Genomic_DNA"/>
</dbReference>
<proteinExistence type="predicted"/>
<dbReference type="Proteomes" id="UP000094527">
    <property type="component" value="Unassembled WGS sequence"/>
</dbReference>
<evidence type="ECO:0000256" key="4">
    <source>
        <dbReference type="PROSITE-ProRule" id="PRU00175"/>
    </source>
</evidence>
<gene>
    <name evidence="7" type="ORF">Ocin01_03567</name>
</gene>
<dbReference type="InterPro" id="IPR017907">
    <property type="entry name" value="Znf_RING_CS"/>
</dbReference>
<evidence type="ECO:0000313" key="7">
    <source>
        <dbReference type="EMBL" id="ODN03148.1"/>
    </source>
</evidence>
<dbReference type="InterPro" id="IPR001841">
    <property type="entry name" value="Znf_RING"/>
</dbReference>
<evidence type="ECO:0000256" key="2">
    <source>
        <dbReference type="ARBA" id="ARBA00022771"/>
    </source>
</evidence>
<dbReference type="InterPro" id="IPR013083">
    <property type="entry name" value="Znf_RING/FYVE/PHD"/>
</dbReference>
<evidence type="ECO:0000256" key="1">
    <source>
        <dbReference type="ARBA" id="ARBA00022723"/>
    </source>
</evidence>
<evidence type="ECO:0000256" key="3">
    <source>
        <dbReference type="ARBA" id="ARBA00022833"/>
    </source>
</evidence>
<dbReference type="OrthoDB" id="5330228at2759"/>
<accession>A0A1D2ND15</accession>
<dbReference type="STRING" id="48709.A0A1D2ND15"/>
<keyword evidence="2 4" id="KW-0863">Zinc-finger</keyword>
<dbReference type="PROSITE" id="PS50089">
    <property type="entry name" value="ZF_RING_2"/>
    <property type="match status" value="1"/>
</dbReference>
<organism evidence="7 8">
    <name type="scientific">Orchesella cincta</name>
    <name type="common">Springtail</name>
    <name type="synonym">Podura cincta</name>
    <dbReference type="NCBI Taxonomy" id="48709"/>
    <lineage>
        <taxon>Eukaryota</taxon>
        <taxon>Metazoa</taxon>
        <taxon>Ecdysozoa</taxon>
        <taxon>Arthropoda</taxon>
        <taxon>Hexapoda</taxon>
        <taxon>Collembola</taxon>
        <taxon>Entomobryomorpha</taxon>
        <taxon>Entomobryoidea</taxon>
        <taxon>Orchesellidae</taxon>
        <taxon>Orchesellinae</taxon>
        <taxon>Orchesella</taxon>
    </lineage>
</organism>
<protein>
    <submittedName>
        <fullName evidence="7">E3 ubiquitin-protein ligase RNF8</fullName>
    </submittedName>
</protein>
<dbReference type="SUPFAM" id="SSF57850">
    <property type="entry name" value="RING/U-box"/>
    <property type="match status" value="1"/>
</dbReference>
<reference evidence="7 8" key="1">
    <citation type="journal article" date="2016" name="Genome Biol. Evol.">
        <title>Gene Family Evolution Reflects Adaptation to Soil Environmental Stressors in the Genome of the Collembolan Orchesella cincta.</title>
        <authorList>
            <person name="Faddeeva-Vakhrusheva A."/>
            <person name="Derks M.F."/>
            <person name="Anvar S.Y."/>
            <person name="Agamennone V."/>
            <person name="Suring W."/>
            <person name="Smit S."/>
            <person name="van Straalen N.M."/>
            <person name="Roelofs D."/>
        </authorList>
    </citation>
    <scope>NUCLEOTIDE SEQUENCE [LARGE SCALE GENOMIC DNA]</scope>
    <source>
        <tissue evidence="7">Mixed pool</tissue>
    </source>
</reference>
<dbReference type="InterPro" id="IPR018957">
    <property type="entry name" value="Znf_C3HC4_RING-type"/>
</dbReference>
<keyword evidence="8" id="KW-1185">Reference proteome</keyword>
<name>A0A1D2ND15_ORCCI</name>
<feature type="domain" description="RING-type" evidence="6">
    <location>
        <begin position="175"/>
        <end position="213"/>
    </location>
</feature>
<evidence type="ECO:0000313" key="8">
    <source>
        <dbReference type="Proteomes" id="UP000094527"/>
    </source>
</evidence>